<dbReference type="SMART" id="SM00280">
    <property type="entry name" value="KAZAL"/>
    <property type="match status" value="1"/>
</dbReference>
<gene>
    <name evidence="7" type="primary">Fstl5</name>
    <name evidence="7" type="ORF">FJT64_002964</name>
</gene>
<evidence type="ECO:0000256" key="3">
    <source>
        <dbReference type="SAM" id="SignalP"/>
    </source>
</evidence>
<dbReference type="Pfam" id="PF07648">
    <property type="entry name" value="Kazal_2"/>
    <property type="match status" value="1"/>
</dbReference>
<dbReference type="PROSITE" id="PS51465">
    <property type="entry name" value="KAZAL_2"/>
    <property type="match status" value="1"/>
</dbReference>
<dbReference type="PANTHER" id="PTHR10913:SF14">
    <property type="entry name" value="FOLLISTATIN-RELATED PROTEIN 5-LIKE PROTEIN"/>
    <property type="match status" value="1"/>
</dbReference>
<keyword evidence="1 3" id="KW-0732">Signal</keyword>
<dbReference type="SUPFAM" id="SSF51004">
    <property type="entry name" value="C-terminal (heme d1) domain of cytochrome cd1-nitrite reductase"/>
    <property type="match status" value="1"/>
</dbReference>
<dbReference type="InterPro" id="IPR002350">
    <property type="entry name" value="Kazal_dom"/>
</dbReference>
<dbReference type="PROSITE" id="PS50835">
    <property type="entry name" value="IG_LIKE"/>
    <property type="match status" value="1"/>
</dbReference>
<dbReference type="Proteomes" id="UP000440578">
    <property type="component" value="Unassembled WGS sequence"/>
</dbReference>
<dbReference type="InterPro" id="IPR036058">
    <property type="entry name" value="Kazal_dom_sf"/>
</dbReference>
<keyword evidence="2" id="KW-1015">Disulfide bond</keyword>
<dbReference type="InterPro" id="IPR013783">
    <property type="entry name" value="Ig-like_fold"/>
</dbReference>
<dbReference type="InterPro" id="IPR011992">
    <property type="entry name" value="EF-hand-dom_pair"/>
</dbReference>
<name>A0A6A4WK88_AMPAM</name>
<evidence type="ECO:0000259" key="5">
    <source>
        <dbReference type="PROSITE" id="PS50835"/>
    </source>
</evidence>
<dbReference type="SUPFAM" id="SSF48726">
    <property type="entry name" value="Immunoglobulin"/>
    <property type="match status" value="1"/>
</dbReference>
<dbReference type="Gene3D" id="1.10.238.10">
    <property type="entry name" value="EF-hand"/>
    <property type="match status" value="1"/>
</dbReference>
<dbReference type="EMBL" id="VIIS01001069">
    <property type="protein sequence ID" value="KAF0302351.1"/>
    <property type="molecule type" value="Genomic_DNA"/>
</dbReference>
<evidence type="ECO:0000313" key="7">
    <source>
        <dbReference type="EMBL" id="KAF0302351.1"/>
    </source>
</evidence>
<proteinExistence type="predicted"/>
<dbReference type="PANTHER" id="PTHR10913">
    <property type="entry name" value="FOLLISTATIN-RELATED"/>
    <property type="match status" value="1"/>
</dbReference>
<dbReference type="Gene3D" id="3.30.60.30">
    <property type="match status" value="1"/>
</dbReference>
<reference evidence="7 8" key="1">
    <citation type="submission" date="2019-07" db="EMBL/GenBank/DDBJ databases">
        <title>Draft genome assembly of a fouling barnacle, Amphibalanus amphitrite (Darwin, 1854): The first reference genome for Thecostraca.</title>
        <authorList>
            <person name="Kim W."/>
        </authorList>
    </citation>
    <scope>NUCLEOTIDE SEQUENCE [LARGE SCALE GENOMIC DNA]</scope>
    <source>
        <strain evidence="7">SNU_AA5</strain>
        <tissue evidence="7">Soma without cirri and trophi</tissue>
    </source>
</reference>
<evidence type="ECO:0000256" key="2">
    <source>
        <dbReference type="ARBA" id="ARBA00023157"/>
    </source>
</evidence>
<evidence type="ECO:0000256" key="1">
    <source>
        <dbReference type="ARBA" id="ARBA00022729"/>
    </source>
</evidence>
<dbReference type="InterPro" id="IPR050653">
    <property type="entry name" value="Prot_Inhib_GrowthFact_Antg"/>
</dbReference>
<dbReference type="PROSITE" id="PS50222">
    <property type="entry name" value="EF_HAND_2"/>
    <property type="match status" value="1"/>
</dbReference>
<organism evidence="7 8">
    <name type="scientific">Amphibalanus amphitrite</name>
    <name type="common">Striped barnacle</name>
    <name type="synonym">Balanus amphitrite</name>
    <dbReference type="NCBI Taxonomy" id="1232801"/>
    <lineage>
        <taxon>Eukaryota</taxon>
        <taxon>Metazoa</taxon>
        <taxon>Ecdysozoa</taxon>
        <taxon>Arthropoda</taxon>
        <taxon>Crustacea</taxon>
        <taxon>Multicrustacea</taxon>
        <taxon>Cirripedia</taxon>
        <taxon>Thoracica</taxon>
        <taxon>Thoracicalcarea</taxon>
        <taxon>Balanomorpha</taxon>
        <taxon>Balanoidea</taxon>
        <taxon>Balanidae</taxon>
        <taxon>Amphibalaninae</taxon>
        <taxon>Amphibalanus</taxon>
    </lineage>
</organism>
<dbReference type="InterPro" id="IPR002048">
    <property type="entry name" value="EF_hand_dom"/>
</dbReference>
<dbReference type="GO" id="GO:0005509">
    <property type="term" value="F:calcium ion binding"/>
    <property type="evidence" value="ECO:0007669"/>
    <property type="project" value="InterPro"/>
</dbReference>
<dbReference type="InterPro" id="IPR036179">
    <property type="entry name" value="Ig-like_dom_sf"/>
</dbReference>
<protein>
    <submittedName>
        <fullName evidence="7">Follistatin-related protein 5</fullName>
    </submittedName>
</protein>
<dbReference type="Gene3D" id="2.60.40.10">
    <property type="entry name" value="Immunoglobulins"/>
    <property type="match status" value="1"/>
</dbReference>
<evidence type="ECO:0000313" key="8">
    <source>
        <dbReference type="Proteomes" id="UP000440578"/>
    </source>
</evidence>
<dbReference type="InterPro" id="IPR011048">
    <property type="entry name" value="Haem_d1_sf"/>
</dbReference>
<feature type="domain" description="Ig-like" evidence="5">
    <location>
        <begin position="257"/>
        <end position="323"/>
    </location>
</feature>
<dbReference type="GO" id="GO:0005615">
    <property type="term" value="C:extracellular space"/>
    <property type="evidence" value="ECO:0007669"/>
    <property type="project" value="TreeGrafter"/>
</dbReference>
<dbReference type="SUPFAM" id="SSF100895">
    <property type="entry name" value="Kazal-type serine protease inhibitors"/>
    <property type="match status" value="1"/>
</dbReference>
<keyword evidence="8" id="KW-1185">Reference proteome</keyword>
<feature type="domain" description="Kazal-like" evidence="6">
    <location>
        <begin position="78"/>
        <end position="125"/>
    </location>
</feature>
<dbReference type="GO" id="GO:0030510">
    <property type="term" value="P:regulation of BMP signaling pathway"/>
    <property type="evidence" value="ECO:0007669"/>
    <property type="project" value="TreeGrafter"/>
</dbReference>
<dbReference type="AlphaFoldDB" id="A0A6A4WK88"/>
<sequence length="601" mass="66656">MEAHLPSLKSLLLLLILLGSGADARNWAQTHRRNSLQQTEGISEDSDHQFVDDGGTCLELSCGRGRTCQQTDSGAACVCVHQCPDRYKPVCGSDGMIYPNHCHLHRRACLDGRHIGPRKMEKCLPQNGLYNVITSNRTQHELEDTLLAYSRGQLERELPSGHAIGREYTISRMFSQYDLNNDGQLRLDELNEATKRYQLAGLTPGCDLTDLAHFDDTSGDGGLDINEFYTAFNKLYSIAMVSLDKALEVNNLSAFVGDNVEIKCDVTGSPAPRVIWKRSGRDLSHISEADSLRVFADAPPTSEVSVRLQTKGVGQLAAIECHVDGVPPPQEYVCGGVQRACTWGSAVSVGTSYVYISQPRLQRVLVVSRQQQLVVDVWVLNWRTETNHGVRTVEVIRQASKRRCHFTVHLQPINDHVDLVVDMLLPPAHFSDQKFRYGFVTHSNHRGMFKVDMQTLNFVKSVDLTPYNCVPQKAQFAKFSRGLEFAFDVRTPLNISDVTFHPSRTGRGYDLYATAVGVPEVVFIDLNTGQVQILTSVGSRGGPRRTSPLWGRPERPLYSAGRFQRHLSAADGDRMLVLNGDTQTENCEVAGLQGLGIHAVA</sequence>
<dbReference type="CDD" id="cd00104">
    <property type="entry name" value="KAZAL_FS"/>
    <property type="match status" value="1"/>
</dbReference>
<feature type="domain" description="EF-hand" evidence="4">
    <location>
        <begin position="172"/>
        <end position="200"/>
    </location>
</feature>
<feature type="chain" id="PRO_5025607229" evidence="3">
    <location>
        <begin position="25"/>
        <end position="601"/>
    </location>
</feature>
<accession>A0A6A4WK88</accession>
<dbReference type="InterPro" id="IPR007110">
    <property type="entry name" value="Ig-like_dom"/>
</dbReference>
<feature type="signal peptide" evidence="3">
    <location>
        <begin position="1"/>
        <end position="24"/>
    </location>
</feature>
<dbReference type="SUPFAM" id="SSF47473">
    <property type="entry name" value="EF-hand"/>
    <property type="match status" value="1"/>
</dbReference>
<evidence type="ECO:0000259" key="6">
    <source>
        <dbReference type="PROSITE" id="PS51465"/>
    </source>
</evidence>
<dbReference type="OrthoDB" id="6085115at2759"/>
<comment type="caution">
    <text evidence="7">The sequence shown here is derived from an EMBL/GenBank/DDBJ whole genome shotgun (WGS) entry which is preliminary data.</text>
</comment>
<evidence type="ECO:0000259" key="4">
    <source>
        <dbReference type="PROSITE" id="PS50222"/>
    </source>
</evidence>
<dbReference type="GO" id="GO:0030154">
    <property type="term" value="P:cell differentiation"/>
    <property type="evidence" value="ECO:0007669"/>
    <property type="project" value="TreeGrafter"/>
</dbReference>